<sequence>MTSHQPKPRSVPAPAAAYLPGTAQRTHSARTTTSFSSCTLPPYSALDINTNTLFTHIPPSLKQHPAPTPPGPAITPPANADLELGTVQVSPTAAAALALANDDADTRKRFATTVLPLCLVASALLSLLLLYFRFGERDLKEEDREQEAVMGIF</sequence>
<keyword evidence="2" id="KW-0812">Transmembrane</keyword>
<evidence type="ECO:0000256" key="1">
    <source>
        <dbReference type="SAM" id="MobiDB-lite"/>
    </source>
</evidence>
<keyword evidence="2" id="KW-1133">Transmembrane helix</keyword>
<protein>
    <submittedName>
        <fullName evidence="3">Uncharacterized protein</fullName>
    </submittedName>
</protein>
<keyword evidence="4" id="KW-1185">Reference proteome</keyword>
<keyword evidence="2" id="KW-0472">Membrane</keyword>
<evidence type="ECO:0000313" key="4">
    <source>
        <dbReference type="Proteomes" id="UP000308549"/>
    </source>
</evidence>
<reference evidence="3 4" key="1">
    <citation type="submission" date="2017-03" db="EMBL/GenBank/DDBJ databases">
        <title>Genomes of endolithic fungi from Antarctica.</title>
        <authorList>
            <person name="Coleine C."/>
            <person name="Masonjones S."/>
            <person name="Stajich J.E."/>
        </authorList>
    </citation>
    <scope>NUCLEOTIDE SEQUENCE [LARGE SCALE GENOMIC DNA]</scope>
    <source>
        <strain evidence="3 4">CCFEE 6315</strain>
    </source>
</reference>
<organism evidence="3 4">
    <name type="scientific">Salinomyces thailandicus</name>
    <dbReference type="NCBI Taxonomy" id="706561"/>
    <lineage>
        <taxon>Eukaryota</taxon>
        <taxon>Fungi</taxon>
        <taxon>Dikarya</taxon>
        <taxon>Ascomycota</taxon>
        <taxon>Pezizomycotina</taxon>
        <taxon>Dothideomycetes</taxon>
        <taxon>Dothideomycetidae</taxon>
        <taxon>Mycosphaerellales</taxon>
        <taxon>Teratosphaeriaceae</taxon>
        <taxon>Salinomyces</taxon>
    </lineage>
</organism>
<dbReference type="Proteomes" id="UP000308549">
    <property type="component" value="Unassembled WGS sequence"/>
</dbReference>
<gene>
    <name evidence="3" type="ORF">B0A50_02083</name>
</gene>
<feature type="region of interest" description="Disordered" evidence="1">
    <location>
        <begin position="56"/>
        <end position="78"/>
    </location>
</feature>
<evidence type="ECO:0000313" key="3">
    <source>
        <dbReference type="EMBL" id="TKA31114.1"/>
    </source>
</evidence>
<name>A0A4U0U7T3_9PEZI</name>
<dbReference type="AlphaFoldDB" id="A0A4U0U7T3"/>
<proteinExistence type="predicted"/>
<feature type="compositionally biased region" description="Pro residues" evidence="1">
    <location>
        <begin position="66"/>
        <end position="75"/>
    </location>
</feature>
<evidence type="ECO:0000256" key="2">
    <source>
        <dbReference type="SAM" id="Phobius"/>
    </source>
</evidence>
<dbReference type="EMBL" id="NAJL01000009">
    <property type="protein sequence ID" value="TKA31114.1"/>
    <property type="molecule type" value="Genomic_DNA"/>
</dbReference>
<comment type="caution">
    <text evidence="3">The sequence shown here is derived from an EMBL/GenBank/DDBJ whole genome shotgun (WGS) entry which is preliminary data.</text>
</comment>
<accession>A0A4U0U7T3</accession>
<feature type="transmembrane region" description="Helical" evidence="2">
    <location>
        <begin position="114"/>
        <end position="134"/>
    </location>
</feature>